<gene>
    <name evidence="2" type="ORF">D3Y59_03845</name>
</gene>
<organism evidence="2 3">
    <name type="scientific">Hymenobacter oligotrophus</name>
    <dbReference type="NCBI Taxonomy" id="2319843"/>
    <lineage>
        <taxon>Bacteria</taxon>
        <taxon>Pseudomonadati</taxon>
        <taxon>Bacteroidota</taxon>
        <taxon>Cytophagia</taxon>
        <taxon>Cytophagales</taxon>
        <taxon>Hymenobacteraceae</taxon>
        <taxon>Hymenobacter</taxon>
    </lineage>
</organism>
<evidence type="ECO:0000259" key="1">
    <source>
        <dbReference type="Pfam" id="PF03167"/>
    </source>
</evidence>
<dbReference type="SUPFAM" id="SSF52141">
    <property type="entry name" value="Uracil-DNA glycosylase-like"/>
    <property type="match status" value="1"/>
</dbReference>
<name>A0A3B7QZ34_9BACT</name>
<dbReference type="InterPro" id="IPR005122">
    <property type="entry name" value="Uracil-DNA_glycosylase-like"/>
</dbReference>
<evidence type="ECO:0000313" key="2">
    <source>
        <dbReference type="EMBL" id="AYA36270.1"/>
    </source>
</evidence>
<feature type="domain" description="Uracil-DNA glycosylase-like" evidence="1">
    <location>
        <begin position="52"/>
        <end position="233"/>
    </location>
</feature>
<dbReference type="AlphaFoldDB" id="A0A3B7QZ34"/>
<dbReference type="InterPro" id="IPR036895">
    <property type="entry name" value="Uracil-DNA_glycosylase-like_sf"/>
</dbReference>
<sequence length="237" mass="26472">MTTTNTFGSRLTTFLTGFPAAPPLPGGVVAYNPYQAPPAAELLRSFGQRYYANNHPRVALLGINPGRFGAGTTGVAFTDPAALQLHCGVANSLPHRAELSSQFVYQLVAALGGAAEFYRHFYLGSLYPLVLCRTAKITITTMRPPLHYNYYDASAVTNALWPHLQLAFQQQFDLGLRRDVAISLGRRNGEYFQRLNQELQLFERVLVFDHPRYLMQYKRRAVPEFVARYAAELAGLI</sequence>
<reference evidence="2 3" key="1">
    <citation type="submission" date="2018-09" db="EMBL/GenBank/DDBJ databases">
        <title>Hymenobacter medium sp. nov., isolated from R2A medium.</title>
        <authorList>
            <person name="Yingchao G."/>
        </authorList>
    </citation>
    <scope>NUCLEOTIDE SEQUENCE [LARGE SCALE GENOMIC DNA]</scope>
    <source>
        <strain evidence="3">sh-6</strain>
    </source>
</reference>
<protein>
    <submittedName>
        <fullName evidence="2">DUF4918 family protein</fullName>
    </submittedName>
</protein>
<dbReference type="Proteomes" id="UP000262802">
    <property type="component" value="Chromosome"/>
</dbReference>
<dbReference type="OrthoDB" id="7107805at2"/>
<accession>A0A3B7QZ34</accession>
<dbReference type="RefSeq" id="WP_119443855.1">
    <property type="nucleotide sequence ID" value="NZ_CP032317.1"/>
</dbReference>
<dbReference type="Gene3D" id="3.40.470.10">
    <property type="entry name" value="Uracil-DNA glycosylase-like domain"/>
    <property type="match status" value="1"/>
</dbReference>
<proteinExistence type="predicted"/>
<keyword evidence="3" id="KW-1185">Reference proteome</keyword>
<dbReference type="KEGG" id="hyh:D3Y59_03845"/>
<dbReference type="Pfam" id="PF03167">
    <property type="entry name" value="UDG"/>
    <property type="match status" value="1"/>
</dbReference>
<evidence type="ECO:0000313" key="3">
    <source>
        <dbReference type="Proteomes" id="UP000262802"/>
    </source>
</evidence>
<dbReference type="EMBL" id="CP032317">
    <property type="protein sequence ID" value="AYA36270.1"/>
    <property type="molecule type" value="Genomic_DNA"/>
</dbReference>